<evidence type="ECO:0000313" key="17">
    <source>
        <dbReference type="WBParaSite" id="ECPE_0001299001-mRNA-1"/>
    </source>
</evidence>
<reference evidence="15 16" key="2">
    <citation type="submission" date="2018-11" db="EMBL/GenBank/DDBJ databases">
        <authorList>
            <consortium name="Pathogen Informatics"/>
        </authorList>
    </citation>
    <scope>NUCLEOTIDE SEQUENCE [LARGE SCALE GENOMIC DNA]</scope>
    <source>
        <strain evidence="15 16">Egypt</strain>
    </source>
</reference>
<accession>A0A183B167</accession>
<feature type="transmembrane region" description="Helical" evidence="14">
    <location>
        <begin position="66"/>
        <end position="83"/>
    </location>
</feature>
<feature type="transmembrane region" description="Helical" evidence="14">
    <location>
        <begin position="296"/>
        <end position="320"/>
    </location>
</feature>
<evidence type="ECO:0000256" key="8">
    <source>
        <dbReference type="ARBA" id="ARBA00022692"/>
    </source>
</evidence>
<dbReference type="PANTHER" id="PTHR12989">
    <property type="entry name" value="ALPHA-1,2-GLUCOSYLTRANSFERASE ALG10"/>
    <property type="match status" value="1"/>
</dbReference>
<evidence type="ECO:0000256" key="6">
    <source>
        <dbReference type="ARBA" id="ARBA00022676"/>
    </source>
</evidence>
<keyword evidence="9" id="KW-0256">Endoplasmic reticulum</keyword>
<keyword evidence="16" id="KW-1185">Reference proteome</keyword>
<evidence type="ECO:0000256" key="10">
    <source>
        <dbReference type="ARBA" id="ARBA00022989"/>
    </source>
</evidence>
<sequence length="377" mass="43813">MKQHRDHSWIYFCVSLFSVVVTFGASMFLASAFSRVQPEPYMDEIFHVRQTQLYLQGNWTHWDKKITTPPGTYVLFVAAQHLLKRVNLLINRRLCGTQNPIKIALSIITNPVLFFFSALYYTDQCALIALFGAYGIFVRQTNVVWLLVSLSTQPKLPWRAFFNAVLGAPVHFAVVLGFILFVYWNEGIVLGDKTAHQAVIHVCQLWYFFVFCTLLTPWQAFQFALRYLVHSLLLSLCALAIILVSLRYTSFVHPYLLADNRHYTFYVWRKIISRTPVTFYSLSVVYLYFTMTHCLINTALILGTLISLVPAGLLEPRYFILPYTLWRLFAVRFLSGQTSVWFLEFGMNVCVIGITSYLFYAKPFFWSHEPGVQRFIW</sequence>
<gene>
    <name evidence="15" type="ORF">ECPE_LOCUS12952</name>
</gene>
<comment type="function">
    <text evidence="12">Dol-P-Glc:Glc(2)Man(9)GlcNAc(2)-PP-Dol alpha-1,2-glucosyltransferase that operates in the biosynthetic pathway of dolichol-linked oligosaccharides, the glycan precursors employed in protein asparagine (N)-glycosylation. The assembly of dolichol-linked oligosaccharides begins on the cytosolic side of the endoplasmic reticulum membrane and finishes in its lumen. The sequential addition of sugars to dolichol pyrophosphate produces dolichol-linked oligosaccharides containing fourteen sugars, including two GlcNAcs, nine mannoses and three glucoses. Once assembled, the oligosaccharide is transferred from the lipid to nascent proteins by oligosaccharyltransferases. In the lumen of the endoplasmic reticulum, adds the third and last glucose residue from dolichyl phosphate glucose (Dol-P-Glc) onto the lipid-linked oligosaccharide intermediate Glc(2)Man(9)GlcNAc(2)-PP-Dol to produce Glc(3)Man(9)GlcNAc(2)-PP-Dol.</text>
</comment>
<comment type="subcellular location">
    <subcellularLocation>
        <location evidence="1">Endoplasmic reticulum membrane</location>
        <topology evidence="1">Multi-pass membrane protein</topology>
    </subcellularLocation>
</comment>
<evidence type="ECO:0000256" key="1">
    <source>
        <dbReference type="ARBA" id="ARBA00004477"/>
    </source>
</evidence>
<comment type="catalytic activity">
    <reaction evidence="13">
        <text>an alpha-D-Glc-(1-&gt;3)-alpha-D-Glc-(1-&gt;3)-alpha-D-Man-(1-&gt;2)-alpha-D-Man-(1-&gt;2)-alpha-D-Man-(1-&gt;3)-[alpha-D-Man-(1-&gt;2)-alpha-D-Man-(1-&gt;3)-[alpha-D-Man-(1-&gt;2)-alpha-D-Man-(1-&gt;6)]-alpha-D-Man-(1-&gt;6)]-beta-D-Man-(1-&gt;4)-beta-D-GlcNAc-(1-&gt;4)-alpha-D-GlcNAc-diphospho-di-trans,poly-cis-dolichol + a di-trans,poly-cis-dolichyl beta-D-glucosyl phosphate = a alpha-D-Glc-(1-&gt;2)-alpha-D-Glc-(1-&gt;3)-alpha-D-Glc-(1-&gt;3)-alpha-D-Man-(1-&gt;2)-alpha-D-Man-(1-&gt;2)-alpha-D-Man-(1-&gt;3)-[alpha-D-Man-(1-&gt;2)-alpha-D-Man-(1-&gt;3)-[alpha-D-Man-(1-&gt;2)-alpha-D-Man-(1-&gt;6)]-alpha-D-Man-(1-&gt;6)]-beta-D-Man-(1-&gt;4)-beta-D-GlcNAc-(1-&gt;4)-alpha-D-GlcNAc-diphospho-di-trans,poly-cis-dolichol + a di-trans,poly-cis-dolichyl phosphate + H(+)</text>
        <dbReference type="Rhea" id="RHEA:29543"/>
        <dbReference type="Rhea" id="RHEA-COMP:19498"/>
        <dbReference type="Rhea" id="RHEA-COMP:19502"/>
        <dbReference type="Rhea" id="RHEA-COMP:19512"/>
        <dbReference type="Rhea" id="RHEA-COMP:19522"/>
        <dbReference type="ChEBI" id="CHEBI:15378"/>
        <dbReference type="ChEBI" id="CHEBI:57525"/>
        <dbReference type="ChEBI" id="CHEBI:57683"/>
        <dbReference type="ChEBI" id="CHEBI:132522"/>
        <dbReference type="ChEBI" id="CHEBI:132523"/>
        <dbReference type="EC" id="2.4.1.256"/>
    </reaction>
    <physiologicalReaction direction="left-to-right" evidence="13">
        <dbReference type="Rhea" id="RHEA:29544"/>
    </physiologicalReaction>
</comment>
<evidence type="ECO:0000256" key="12">
    <source>
        <dbReference type="ARBA" id="ARBA00044727"/>
    </source>
</evidence>
<keyword evidence="10 14" id="KW-1133">Transmembrane helix</keyword>
<protein>
    <recommendedName>
        <fullName evidence="5">Dol-P-Glc:Glc(2)Man(9)GlcNAc(2)-PP-Dol alpha-1,2-glucosyltransferase</fullName>
        <ecNumber evidence="4">2.4.1.256</ecNumber>
    </recommendedName>
</protein>
<evidence type="ECO:0000256" key="9">
    <source>
        <dbReference type="ARBA" id="ARBA00022824"/>
    </source>
</evidence>
<proteinExistence type="inferred from homology"/>
<dbReference type="PIRSF" id="PIRSF028810">
    <property type="entry name" value="Alpha1_2_glucosyltferase_Alg10"/>
    <property type="match status" value="1"/>
</dbReference>
<keyword evidence="8 14" id="KW-0812">Transmembrane</keyword>
<evidence type="ECO:0000256" key="5">
    <source>
        <dbReference type="ARBA" id="ARBA00018512"/>
    </source>
</evidence>
<dbReference type="Proteomes" id="UP000272942">
    <property type="component" value="Unassembled WGS sequence"/>
</dbReference>
<reference evidence="17" key="1">
    <citation type="submission" date="2016-06" db="UniProtKB">
        <authorList>
            <consortium name="WormBaseParasite"/>
        </authorList>
    </citation>
    <scope>IDENTIFICATION</scope>
</reference>
<feature type="transmembrane region" description="Helical" evidence="14">
    <location>
        <begin position="340"/>
        <end position="360"/>
    </location>
</feature>
<name>A0A183B167_9TREM</name>
<comment type="similarity">
    <text evidence="3">Belongs to the ALG10 glucosyltransferase family.</text>
</comment>
<dbReference type="InterPro" id="IPR016900">
    <property type="entry name" value="Alg10"/>
</dbReference>
<evidence type="ECO:0000313" key="16">
    <source>
        <dbReference type="Proteomes" id="UP000272942"/>
    </source>
</evidence>
<dbReference type="WBParaSite" id="ECPE_0001299001-mRNA-1">
    <property type="protein sequence ID" value="ECPE_0001299001-mRNA-1"/>
    <property type="gene ID" value="ECPE_0001299001"/>
</dbReference>
<dbReference type="Pfam" id="PF04922">
    <property type="entry name" value="DIE2_ALG10"/>
    <property type="match status" value="2"/>
</dbReference>
<keyword evidence="7" id="KW-0808">Transferase</keyword>
<organism evidence="17">
    <name type="scientific">Echinostoma caproni</name>
    <dbReference type="NCBI Taxonomy" id="27848"/>
    <lineage>
        <taxon>Eukaryota</taxon>
        <taxon>Metazoa</taxon>
        <taxon>Spiralia</taxon>
        <taxon>Lophotrochozoa</taxon>
        <taxon>Platyhelminthes</taxon>
        <taxon>Trematoda</taxon>
        <taxon>Digenea</taxon>
        <taxon>Plagiorchiida</taxon>
        <taxon>Echinostomata</taxon>
        <taxon>Echinostomatoidea</taxon>
        <taxon>Echinostomatidae</taxon>
        <taxon>Echinostoma</taxon>
    </lineage>
</organism>
<feature type="transmembrane region" description="Helical" evidence="14">
    <location>
        <begin position="195"/>
        <end position="215"/>
    </location>
</feature>
<keyword evidence="6" id="KW-0328">Glycosyltransferase</keyword>
<feature type="transmembrane region" description="Helical" evidence="14">
    <location>
        <begin position="103"/>
        <end position="121"/>
    </location>
</feature>
<evidence type="ECO:0000256" key="4">
    <source>
        <dbReference type="ARBA" id="ARBA00011967"/>
    </source>
</evidence>
<feature type="transmembrane region" description="Helical" evidence="14">
    <location>
        <begin position="9"/>
        <end position="33"/>
    </location>
</feature>
<keyword evidence="11 14" id="KW-0472">Membrane</keyword>
<evidence type="ECO:0000256" key="14">
    <source>
        <dbReference type="SAM" id="Phobius"/>
    </source>
</evidence>
<evidence type="ECO:0000256" key="2">
    <source>
        <dbReference type="ARBA" id="ARBA00004922"/>
    </source>
</evidence>
<evidence type="ECO:0000256" key="11">
    <source>
        <dbReference type="ARBA" id="ARBA00023136"/>
    </source>
</evidence>
<dbReference type="OrthoDB" id="4769at2759"/>
<comment type="pathway">
    <text evidence="2">Protein modification; protein glycosylation.</text>
</comment>
<feature type="transmembrane region" description="Helical" evidence="14">
    <location>
        <begin position="160"/>
        <end position="183"/>
    </location>
</feature>
<dbReference type="EMBL" id="UZAN01053969">
    <property type="protein sequence ID" value="VDP90224.1"/>
    <property type="molecule type" value="Genomic_DNA"/>
</dbReference>
<evidence type="ECO:0000313" key="15">
    <source>
        <dbReference type="EMBL" id="VDP90224.1"/>
    </source>
</evidence>
<feature type="transmembrane region" description="Helical" evidence="14">
    <location>
        <begin position="227"/>
        <end position="251"/>
    </location>
</feature>
<feature type="transmembrane region" description="Helical" evidence="14">
    <location>
        <begin position="127"/>
        <end position="148"/>
    </location>
</feature>
<evidence type="ECO:0000256" key="7">
    <source>
        <dbReference type="ARBA" id="ARBA00022679"/>
    </source>
</evidence>
<evidence type="ECO:0000256" key="3">
    <source>
        <dbReference type="ARBA" id="ARBA00010600"/>
    </source>
</evidence>
<dbReference type="GO" id="GO:0006488">
    <property type="term" value="P:dolichol-linked oligosaccharide biosynthetic process"/>
    <property type="evidence" value="ECO:0007669"/>
    <property type="project" value="InterPro"/>
</dbReference>
<dbReference type="GO" id="GO:0005789">
    <property type="term" value="C:endoplasmic reticulum membrane"/>
    <property type="evidence" value="ECO:0007669"/>
    <property type="project" value="UniProtKB-SubCell"/>
</dbReference>
<dbReference type="AlphaFoldDB" id="A0A183B167"/>
<evidence type="ECO:0000256" key="13">
    <source>
        <dbReference type="ARBA" id="ARBA00048064"/>
    </source>
</evidence>
<dbReference type="GO" id="GO:0106073">
    <property type="term" value="F:dolichyl pyrophosphate Glc2Man9GlcNAc2 alpha-1,2-glucosyltransferase activity"/>
    <property type="evidence" value="ECO:0007669"/>
    <property type="project" value="UniProtKB-EC"/>
</dbReference>
<dbReference type="EC" id="2.4.1.256" evidence="4"/>
<dbReference type="PANTHER" id="PTHR12989:SF10">
    <property type="entry name" value="DOL-P-GLC:GLC(2)MAN(9)GLCNAC(2)-PP-DOL ALPHA-1,2-GLUCOSYLTRANSFERASE-RELATED"/>
    <property type="match status" value="1"/>
</dbReference>